<keyword evidence="2" id="KW-0808">Transferase</keyword>
<organism evidence="2 3">
    <name type="scientific">Thermococcus gammatolerans (strain DSM 15229 / JCM 11827 / EJ3)</name>
    <dbReference type="NCBI Taxonomy" id="593117"/>
    <lineage>
        <taxon>Archaea</taxon>
        <taxon>Methanobacteriati</taxon>
        <taxon>Methanobacteriota</taxon>
        <taxon>Thermococci</taxon>
        <taxon>Thermococcales</taxon>
        <taxon>Thermococcaceae</taxon>
        <taxon>Thermococcus</taxon>
    </lineage>
</organism>
<dbReference type="Gene3D" id="3.30.460.10">
    <property type="entry name" value="Beta Polymerase, domain 2"/>
    <property type="match status" value="1"/>
</dbReference>
<dbReference type="KEGG" id="tga:TGAM_0985"/>
<dbReference type="GO" id="GO:0016740">
    <property type="term" value="F:transferase activity"/>
    <property type="evidence" value="ECO:0007669"/>
    <property type="project" value="UniProtKB-KW"/>
</dbReference>
<evidence type="ECO:0000259" key="1">
    <source>
        <dbReference type="Pfam" id="PF18765"/>
    </source>
</evidence>
<protein>
    <submittedName>
        <fullName evidence="2">Nucleotidyltransferase</fullName>
    </submittedName>
</protein>
<dbReference type="GeneID" id="7988042"/>
<dbReference type="PATRIC" id="fig|593117.10.peg.980"/>
<name>C5A5H5_THEGJ</name>
<dbReference type="NCBIfam" id="NF047752">
    <property type="entry name" value="MntA_antitoxin"/>
    <property type="match status" value="1"/>
</dbReference>
<dbReference type="STRING" id="593117.TGAM_0985"/>
<dbReference type="PaxDb" id="593117-TGAM_0985"/>
<evidence type="ECO:0000313" key="2">
    <source>
        <dbReference type="EMBL" id="ACS33487.1"/>
    </source>
</evidence>
<gene>
    <name evidence="2" type="ordered locus">TGAM_0985</name>
</gene>
<reference evidence="2 3" key="1">
    <citation type="journal article" date="2007" name="Genome Biol.">
        <title>Genome analysis and genome-wide proteomics of Thermococcus gammatolerans, the most radioresistant organism known amongst the Archaea.</title>
        <authorList>
            <person name="Zivanovic Y."/>
            <person name="Armengaud J."/>
            <person name="Lagorce A."/>
            <person name="Leplat C."/>
            <person name="Guerin P."/>
            <person name="Dutertre M."/>
            <person name="Anthouard V."/>
            <person name="Forterre P."/>
            <person name="Wincker P."/>
            <person name="Confalonieri F."/>
        </authorList>
    </citation>
    <scope>NUCLEOTIDE SEQUENCE [LARGE SCALE GENOMIC DNA]</scope>
    <source>
        <strain evidence="3">DSM 15229 / JCM 11827 / EJ3</strain>
    </source>
</reference>
<sequence length="129" mass="14903">MLNVSEIKEKLKKALEKHPEVVFAYLHGSILETEHPRDVDVAVYVEGVGNPLEYELSLSVELERLVGKEVDVRILNDAPPAFRYRVVSRGEVILSRDEERRLNFVERTVEEYLDFEPLERAARRELLAG</sequence>
<dbReference type="HOGENOM" id="CLU_130257_1_1_2"/>
<dbReference type="SUPFAM" id="SSF81301">
    <property type="entry name" value="Nucleotidyltransferase"/>
    <property type="match status" value="1"/>
</dbReference>
<dbReference type="eggNOG" id="arCOG02105">
    <property type="taxonomic scope" value="Archaea"/>
</dbReference>
<dbReference type="EMBL" id="CP001398">
    <property type="protein sequence ID" value="ACS33487.1"/>
    <property type="molecule type" value="Genomic_DNA"/>
</dbReference>
<dbReference type="Pfam" id="PF18765">
    <property type="entry name" value="Polbeta"/>
    <property type="match status" value="1"/>
</dbReference>
<dbReference type="PANTHER" id="PTHR43852:SF3">
    <property type="entry name" value="NUCLEOTIDYLTRANSFERASE"/>
    <property type="match status" value="1"/>
</dbReference>
<dbReference type="InterPro" id="IPR043519">
    <property type="entry name" value="NT_sf"/>
</dbReference>
<keyword evidence="3" id="KW-1185">Reference proteome</keyword>
<feature type="domain" description="Polymerase beta nucleotidyltransferase" evidence="1">
    <location>
        <begin position="9"/>
        <end position="99"/>
    </location>
</feature>
<dbReference type="RefSeq" id="WP_015858601.1">
    <property type="nucleotide sequence ID" value="NC_012804.1"/>
</dbReference>
<dbReference type="CDD" id="cd05403">
    <property type="entry name" value="NT_KNTase_like"/>
    <property type="match status" value="1"/>
</dbReference>
<dbReference type="InterPro" id="IPR052930">
    <property type="entry name" value="TA_antitoxin_MntA"/>
</dbReference>
<accession>C5A5H5</accession>
<dbReference type="Proteomes" id="UP000001488">
    <property type="component" value="Chromosome"/>
</dbReference>
<dbReference type="PANTHER" id="PTHR43852">
    <property type="entry name" value="NUCLEOTIDYLTRANSFERASE"/>
    <property type="match status" value="1"/>
</dbReference>
<dbReference type="InterPro" id="IPR041633">
    <property type="entry name" value="Polbeta"/>
</dbReference>
<dbReference type="AlphaFoldDB" id="C5A5H5"/>
<proteinExistence type="predicted"/>
<dbReference type="OrthoDB" id="23323at2157"/>
<evidence type="ECO:0000313" key="3">
    <source>
        <dbReference type="Proteomes" id="UP000001488"/>
    </source>
</evidence>